<keyword evidence="1" id="KW-0805">Transcription regulation</keyword>
<accession>A0A3S1DRQ3</accession>
<dbReference type="PANTHER" id="PTHR43280">
    <property type="entry name" value="ARAC-FAMILY TRANSCRIPTIONAL REGULATOR"/>
    <property type="match status" value="1"/>
</dbReference>
<evidence type="ECO:0000256" key="2">
    <source>
        <dbReference type="ARBA" id="ARBA00023125"/>
    </source>
</evidence>
<dbReference type="Pfam" id="PF02311">
    <property type="entry name" value="AraC_binding"/>
    <property type="match status" value="1"/>
</dbReference>
<keyword evidence="3" id="KW-0804">Transcription</keyword>
<keyword evidence="6" id="KW-1185">Reference proteome</keyword>
<dbReference type="PROSITE" id="PS01124">
    <property type="entry name" value="HTH_ARAC_FAMILY_2"/>
    <property type="match status" value="1"/>
</dbReference>
<dbReference type="InterPro" id="IPR018060">
    <property type="entry name" value="HTH_AraC"/>
</dbReference>
<dbReference type="InterPro" id="IPR009057">
    <property type="entry name" value="Homeodomain-like_sf"/>
</dbReference>
<comment type="caution">
    <text evidence="5">The sequence shown here is derived from an EMBL/GenBank/DDBJ whole genome shotgun (WGS) entry which is preliminary data.</text>
</comment>
<proteinExistence type="predicted"/>
<dbReference type="Proteomes" id="UP000279446">
    <property type="component" value="Unassembled WGS sequence"/>
</dbReference>
<dbReference type="OrthoDB" id="9782911at2"/>
<dbReference type="SUPFAM" id="SSF46689">
    <property type="entry name" value="Homeodomain-like"/>
    <property type="match status" value="2"/>
</dbReference>
<dbReference type="GO" id="GO:0003700">
    <property type="term" value="F:DNA-binding transcription factor activity"/>
    <property type="evidence" value="ECO:0007669"/>
    <property type="project" value="InterPro"/>
</dbReference>
<dbReference type="InterPro" id="IPR003313">
    <property type="entry name" value="AraC-bd"/>
</dbReference>
<reference evidence="5 6" key="1">
    <citation type="submission" date="2018-12" db="EMBL/GenBank/DDBJ databases">
        <authorList>
            <person name="Sun L."/>
            <person name="Chen Z."/>
        </authorList>
    </citation>
    <scope>NUCLEOTIDE SEQUENCE [LARGE SCALE GENOMIC DNA]</scope>
    <source>
        <strain evidence="5 6">DSM 15890</strain>
    </source>
</reference>
<dbReference type="Gene3D" id="2.60.120.280">
    <property type="entry name" value="Regulatory protein AraC"/>
    <property type="match status" value="1"/>
</dbReference>
<dbReference type="Gene3D" id="1.10.10.60">
    <property type="entry name" value="Homeodomain-like"/>
    <property type="match status" value="2"/>
</dbReference>
<dbReference type="SMART" id="SM00342">
    <property type="entry name" value="HTH_ARAC"/>
    <property type="match status" value="1"/>
</dbReference>
<sequence length="293" mass="34693">MLEYIQEVTRVKYSSTYRIPDEDDRGSIDLSSFLLVNSVGFYEYEAYFRMTHRKEGRKDFYLAYNYSGPMTIRSKGQEHILQPGSLFIYRPHEEQYYGHYAEQKFISYWVHFTGYGVDELLINAKLAEDGPFFVGIDNDIAAKFEDMMNEIRDKKVGYELASASILSYLLSMISRQIEQGSNVRANNNRTEIYESIKYIHDNYAQEIYVTKLAEIAYLSTDRYTTLFKIMMGTTPLQYINRFRLQKACELMKHTHLNIQQISNLVGFEDQLYFSRLFKKYYHVTPSEYLTRFN</sequence>
<gene>
    <name evidence="5" type="ORF">EJP82_18695</name>
</gene>
<dbReference type="PANTHER" id="PTHR43280:SF28">
    <property type="entry name" value="HTH-TYPE TRANSCRIPTIONAL ACTIVATOR RHAS"/>
    <property type="match status" value="1"/>
</dbReference>
<dbReference type="Pfam" id="PF12833">
    <property type="entry name" value="HTH_18"/>
    <property type="match status" value="1"/>
</dbReference>
<dbReference type="InterPro" id="IPR037923">
    <property type="entry name" value="HTH-like"/>
</dbReference>
<dbReference type="PRINTS" id="PR00032">
    <property type="entry name" value="HTHARAC"/>
</dbReference>
<evidence type="ECO:0000313" key="6">
    <source>
        <dbReference type="Proteomes" id="UP000279446"/>
    </source>
</evidence>
<dbReference type="SUPFAM" id="SSF51215">
    <property type="entry name" value="Regulatory protein AraC"/>
    <property type="match status" value="1"/>
</dbReference>
<organism evidence="5 6">
    <name type="scientific">Paenibacillus anaericanus</name>
    <dbReference type="NCBI Taxonomy" id="170367"/>
    <lineage>
        <taxon>Bacteria</taxon>
        <taxon>Bacillati</taxon>
        <taxon>Bacillota</taxon>
        <taxon>Bacilli</taxon>
        <taxon>Bacillales</taxon>
        <taxon>Paenibacillaceae</taxon>
        <taxon>Paenibacillus</taxon>
    </lineage>
</organism>
<evidence type="ECO:0000256" key="3">
    <source>
        <dbReference type="ARBA" id="ARBA00023163"/>
    </source>
</evidence>
<feature type="domain" description="HTH araC/xylS-type" evidence="4">
    <location>
        <begin position="193"/>
        <end position="291"/>
    </location>
</feature>
<evidence type="ECO:0000313" key="5">
    <source>
        <dbReference type="EMBL" id="RUT43966.1"/>
    </source>
</evidence>
<keyword evidence="2" id="KW-0238">DNA-binding</keyword>
<dbReference type="InterPro" id="IPR020449">
    <property type="entry name" value="Tscrpt_reg_AraC-type_HTH"/>
</dbReference>
<evidence type="ECO:0000259" key="4">
    <source>
        <dbReference type="PROSITE" id="PS01124"/>
    </source>
</evidence>
<evidence type="ECO:0000256" key="1">
    <source>
        <dbReference type="ARBA" id="ARBA00023015"/>
    </source>
</evidence>
<dbReference type="AlphaFoldDB" id="A0A3S1DRQ3"/>
<dbReference type="GO" id="GO:0043565">
    <property type="term" value="F:sequence-specific DNA binding"/>
    <property type="evidence" value="ECO:0007669"/>
    <property type="project" value="InterPro"/>
</dbReference>
<protein>
    <submittedName>
        <fullName evidence="5">AraC family transcriptional regulator</fullName>
    </submittedName>
</protein>
<name>A0A3S1DRQ3_9BACL</name>
<dbReference type="EMBL" id="RZNY01000016">
    <property type="protein sequence ID" value="RUT43966.1"/>
    <property type="molecule type" value="Genomic_DNA"/>
</dbReference>